<organism evidence="8 9">
    <name type="scientific">Spirosoma sordidisoli</name>
    <dbReference type="NCBI Taxonomy" id="2502893"/>
    <lineage>
        <taxon>Bacteria</taxon>
        <taxon>Pseudomonadati</taxon>
        <taxon>Bacteroidota</taxon>
        <taxon>Cytophagia</taxon>
        <taxon>Cytophagales</taxon>
        <taxon>Cytophagaceae</taxon>
        <taxon>Spirosoma</taxon>
    </lineage>
</organism>
<dbReference type="PANTHER" id="PTHR10192:SF5">
    <property type="entry name" value="GEPHYRIN"/>
    <property type="match status" value="1"/>
</dbReference>
<comment type="similarity">
    <text evidence="3 6">Belongs to the MoeA family.</text>
</comment>
<dbReference type="Gene3D" id="2.40.340.10">
    <property type="entry name" value="MoeA, C-terminal, domain IV"/>
    <property type="match status" value="1"/>
</dbReference>
<keyword evidence="9" id="KW-1185">Reference proteome</keyword>
<dbReference type="InterPro" id="IPR036425">
    <property type="entry name" value="MoaB/Mog-like_dom_sf"/>
</dbReference>
<dbReference type="InterPro" id="IPR036135">
    <property type="entry name" value="MoeA_linker/N_sf"/>
</dbReference>
<dbReference type="GO" id="GO:0006777">
    <property type="term" value="P:Mo-molybdopterin cofactor biosynthetic process"/>
    <property type="evidence" value="ECO:0007669"/>
    <property type="project" value="UniProtKB-UniRule"/>
</dbReference>
<comment type="caution">
    <text evidence="8">The sequence shown here is derived from an EMBL/GenBank/DDBJ whole genome shotgun (WGS) entry which is preliminary data.</text>
</comment>
<comment type="cofactor">
    <cofactor evidence="6">
        <name>Mg(2+)</name>
        <dbReference type="ChEBI" id="CHEBI:18420"/>
    </cofactor>
</comment>
<dbReference type="UniPathway" id="UPA00344"/>
<dbReference type="Gene3D" id="2.170.190.11">
    <property type="entry name" value="Molybdopterin biosynthesis moea protein, domain 3"/>
    <property type="match status" value="1"/>
</dbReference>
<evidence type="ECO:0000256" key="6">
    <source>
        <dbReference type="RuleBase" id="RU365090"/>
    </source>
</evidence>
<dbReference type="GO" id="GO:0046872">
    <property type="term" value="F:metal ion binding"/>
    <property type="evidence" value="ECO:0007669"/>
    <property type="project" value="UniProtKB-UniRule"/>
</dbReference>
<dbReference type="EMBL" id="SBLB01000001">
    <property type="protein sequence ID" value="RYC70922.1"/>
    <property type="molecule type" value="Genomic_DNA"/>
</dbReference>
<dbReference type="InterPro" id="IPR005111">
    <property type="entry name" value="MoeA_C_domain_IV"/>
</dbReference>
<comment type="pathway">
    <text evidence="2 6">Cofactor biosynthesis; molybdopterin biosynthesis.</text>
</comment>
<proteinExistence type="inferred from homology"/>
<dbReference type="SUPFAM" id="SSF53218">
    <property type="entry name" value="Molybdenum cofactor biosynthesis proteins"/>
    <property type="match status" value="1"/>
</dbReference>
<dbReference type="InterPro" id="IPR008284">
    <property type="entry name" value="MoCF_biosynth_CS"/>
</dbReference>
<dbReference type="Pfam" id="PF00994">
    <property type="entry name" value="MoCF_biosynth"/>
    <property type="match status" value="1"/>
</dbReference>
<dbReference type="SUPFAM" id="SSF63882">
    <property type="entry name" value="MoeA N-terminal region -like"/>
    <property type="match status" value="1"/>
</dbReference>
<evidence type="ECO:0000313" key="9">
    <source>
        <dbReference type="Proteomes" id="UP000290407"/>
    </source>
</evidence>
<dbReference type="EC" id="2.10.1.1" evidence="6"/>
<dbReference type="InterPro" id="IPR036688">
    <property type="entry name" value="MoeA_C_domain_IV_sf"/>
</dbReference>
<accession>A0A4Q2UPS9</accession>
<sequence>MLSVNDAFALTQQYPLPLAAETVSLTEAGGRVLREAIRADRDFPPFDRVAMDGIAIRFADYQSGQRTFRIAGQQRAGQPPLTLEPSAQSAETGLCLEAMTGAMLPIGTDTVIRYEDLSLADGLATITIDDVQRGQHVHARATDRRANDELLPAGTRLGPTELAVAASVGAATLQVTALPRIALVSTGDELVDVADAPLPYQIRRSNTYMLRAALASFGITATLHHIIDDEQVLQDQLARLLDQNEVLILSGGVSAGKADFVPAVLTRLGVQKQFHKIEQRPGKPLWFGTMNAGQPGLARTVFALPGNPVSTILCAYRYVLPYLRTSLGLPPEPARYAQLARPFTFAPAITYFLPVRLASEPDGRLLAHPLPGSGSADFANLMEARAFMELPADRSEFSAGEAFRIWSTL</sequence>
<dbReference type="SUPFAM" id="SSF63867">
    <property type="entry name" value="MoeA C-terminal domain-like"/>
    <property type="match status" value="1"/>
</dbReference>
<protein>
    <recommendedName>
        <fullName evidence="6">Molybdopterin molybdenumtransferase</fullName>
        <ecNumber evidence="6">2.10.1.1</ecNumber>
    </recommendedName>
</protein>
<dbReference type="Pfam" id="PF03454">
    <property type="entry name" value="MoeA_C"/>
    <property type="match status" value="1"/>
</dbReference>
<dbReference type="SMART" id="SM00852">
    <property type="entry name" value="MoCF_biosynth"/>
    <property type="match status" value="1"/>
</dbReference>
<evidence type="ECO:0000256" key="4">
    <source>
        <dbReference type="ARBA" id="ARBA00023150"/>
    </source>
</evidence>
<dbReference type="PROSITE" id="PS01079">
    <property type="entry name" value="MOCF_BIOSYNTHESIS_2"/>
    <property type="match status" value="1"/>
</dbReference>
<keyword evidence="4 6" id="KW-0501">Molybdenum cofactor biosynthesis</keyword>
<keyword evidence="6" id="KW-0500">Molybdenum</keyword>
<dbReference type="GO" id="GO:0061599">
    <property type="term" value="F:molybdopterin molybdotransferase activity"/>
    <property type="evidence" value="ECO:0007669"/>
    <property type="project" value="UniProtKB-UniRule"/>
</dbReference>
<dbReference type="GO" id="GO:0005829">
    <property type="term" value="C:cytosol"/>
    <property type="evidence" value="ECO:0007669"/>
    <property type="project" value="TreeGrafter"/>
</dbReference>
<feature type="domain" description="MoaB/Mog" evidence="7">
    <location>
        <begin position="182"/>
        <end position="325"/>
    </location>
</feature>
<dbReference type="CDD" id="cd00887">
    <property type="entry name" value="MoeA"/>
    <property type="match status" value="1"/>
</dbReference>
<gene>
    <name evidence="8" type="ORF">EQG79_01860</name>
</gene>
<comment type="function">
    <text evidence="1 6">Catalyzes the insertion of molybdate into adenylated molybdopterin with the concomitant release of AMP.</text>
</comment>
<evidence type="ECO:0000256" key="1">
    <source>
        <dbReference type="ARBA" id="ARBA00002901"/>
    </source>
</evidence>
<evidence type="ECO:0000256" key="2">
    <source>
        <dbReference type="ARBA" id="ARBA00005046"/>
    </source>
</evidence>
<dbReference type="InterPro" id="IPR001453">
    <property type="entry name" value="MoaB/Mog_dom"/>
</dbReference>
<evidence type="ECO:0000313" key="8">
    <source>
        <dbReference type="EMBL" id="RYC70922.1"/>
    </source>
</evidence>
<dbReference type="InterPro" id="IPR038987">
    <property type="entry name" value="MoeA-like"/>
</dbReference>
<dbReference type="Gene3D" id="3.90.105.10">
    <property type="entry name" value="Molybdopterin biosynthesis moea protein, domain 2"/>
    <property type="match status" value="1"/>
</dbReference>
<evidence type="ECO:0000256" key="5">
    <source>
        <dbReference type="ARBA" id="ARBA00047317"/>
    </source>
</evidence>
<dbReference type="InterPro" id="IPR005110">
    <property type="entry name" value="MoeA_linker/N"/>
</dbReference>
<evidence type="ECO:0000259" key="7">
    <source>
        <dbReference type="SMART" id="SM00852"/>
    </source>
</evidence>
<dbReference type="PANTHER" id="PTHR10192">
    <property type="entry name" value="MOLYBDOPTERIN BIOSYNTHESIS PROTEIN"/>
    <property type="match status" value="1"/>
</dbReference>
<dbReference type="RefSeq" id="WP_129599528.1">
    <property type="nucleotide sequence ID" value="NZ_SBLB01000001.1"/>
</dbReference>
<dbReference type="Pfam" id="PF03453">
    <property type="entry name" value="MoeA_N"/>
    <property type="match status" value="1"/>
</dbReference>
<dbReference type="AlphaFoldDB" id="A0A4Q2UPS9"/>
<comment type="catalytic activity">
    <reaction evidence="5">
        <text>adenylyl-molybdopterin + molybdate = Mo-molybdopterin + AMP + H(+)</text>
        <dbReference type="Rhea" id="RHEA:35047"/>
        <dbReference type="ChEBI" id="CHEBI:15378"/>
        <dbReference type="ChEBI" id="CHEBI:36264"/>
        <dbReference type="ChEBI" id="CHEBI:62727"/>
        <dbReference type="ChEBI" id="CHEBI:71302"/>
        <dbReference type="ChEBI" id="CHEBI:456215"/>
        <dbReference type="EC" id="2.10.1.1"/>
    </reaction>
</comment>
<dbReference type="Proteomes" id="UP000290407">
    <property type="component" value="Unassembled WGS sequence"/>
</dbReference>
<dbReference type="Gene3D" id="3.40.980.10">
    <property type="entry name" value="MoaB/Mog-like domain"/>
    <property type="match status" value="1"/>
</dbReference>
<keyword evidence="6" id="KW-0479">Metal-binding</keyword>
<evidence type="ECO:0000256" key="3">
    <source>
        <dbReference type="ARBA" id="ARBA00010763"/>
    </source>
</evidence>
<keyword evidence="6" id="KW-0460">Magnesium</keyword>
<keyword evidence="6 8" id="KW-0808">Transferase</keyword>
<reference evidence="8 9" key="1">
    <citation type="submission" date="2019-01" db="EMBL/GenBank/DDBJ databases">
        <title>Spirosoma flava sp. nov., a propanil-degrading bacterium isolated from herbicide-contaminated soil.</title>
        <authorList>
            <person name="Zhang L."/>
            <person name="Jiang J.-D."/>
        </authorList>
    </citation>
    <scope>NUCLEOTIDE SEQUENCE [LARGE SCALE GENOMIC DNA]</scope>
    <source>
        <strain evidence="8 9">TY50</strain>
    </source>
</reference>
<name>A0A4Q2UPS9_9BACT</name>